<evidence type="ECO:0000313" key="2">
    <source>
        <dbReference type="Proteomes" id="UP001732700"/>
    </source>
</evidence>
<sequence>MERLERKEAAQIRVEVILRDGSTAAAYRLAPPWEHCGDSTGGGAAAASTETTASLAAPAVPAQAALMVARLVLTIVSAGNTSSISLVPRGQDGEAGEAHGSSSMSIQIYPTENRAVMRVFDIAGYQKKWCSTGLYTMCVEHSFHAVSSELVFGKDARVFDVTRCEEFQFPPFKLNFAMDFNVLKKLGDGTEGKVSRCSCKFTEYRCAIKEVIPSNLMITSTSSEPSDVSILADLSHPNKVKLHLAWNEKGRDYFGCPADITFRSMKLCARTLSTYLKRTSKFELATANHIFRQIVMGLEHAHAHYVVHHDLKPANILMDDDLTIKICDFGTAERKKISKLKT</sequence>
<protein>
    <submittedName>
        <fullName evidence="1">Uncharacterized protein</fullName>
    </submittedName>
</protein>
<accession>A0ACD5VVL4</accession>
<proteinExistence type="predicted"/>
<reference evidence="1" key="2">
    <citation type="submission" date="2025-09" db="UniProtKB">
        <authorList>
            <consortium name="EnsemblPlants"/>
        </authorList>
    </citation>
    <scope>IDENTIFICATION</scope>
</reference>
<evidence type="ECO:0000313" key="1">
    <source>
        <dbReference type="EnsemblPlants" id="AVESA.00010b.r2.3CG0513700.1.CDS"/>
    </source>
</evidence>
<dbReference type="EnsemblPlants" id="AVESA.00010b.r2.3CG0513700.1">
    <property type="protein sequence ID" value="AVESA.00010b.r2.3CG0513700.1.CDS"/>
    <property type="gene ID" value="AVESA.00010b.r2.3CG0513700"/>
</dbReference>
<reference evidence="1" key="1">
    <citation type="submission" date="2021-05" db="EMBL/GenBank/DDBJ databases">
        <authorList>
            <person name="Scholz U."/>
            <person name="Mascher M."/>
            <person name="Fiebig A."/>
        </authorList>
    </citation>
    <scope>NUCLEOTIDE SEQUENCE [LARGE SCALE GENOMIC DNA]</scope>
</reference>
<organism evidence="1 2">
    <name type="scientific">Avena sativa</name>
    <name type="common">Oat</name>
    <dbReference type="NCBI Taxonomy" id="4498"/>
    <lineage>
        <taxon>Eukaryota</taxon>
        <taxon>Viridiplantae</taxon>
        <taxon>Streptophyta</taxon>
        <taxon>Embryophyta</taxon>
        <taxon>Tracheophyta</taxon>
        <taxon>Spermatophyta</taxon>
        <taxon>Magnoliopsida</taxon>
        <taxon>Liliopsida</taxon>
        <taxon>Poales</taxon>
        <taxon>Poaceae</taxon>
        <taxon>BOP clade</taxon>
        <taxon>Pooideae</taxon>
        <taxon>Poodae</taxon>
        <taxon>Poeae</taxon>
        <taxon>Poeae Chloroplast Group 1 (Aveneae type)</taxon>
        <taxon>Aveninae</taxon>
        <taxon>Avena</taxon>
    </lineage>
</organism>
<dbReference type="Proteomes" id="UP001732700">
    <property type="component" value="Chromosome 3C"/>
</dbReference>
<keyword evidence="2" id="KW-1185">Reference proteome</keyword>
<name>A0ACD5VVL4_AVESA</name>